<comment type="caution">
    <text evidence="1">The sequence shown here is derived from an EMBL/GenBank/DDBJ whole genome shotgun (WGS) entry which is preliminary data.</text>
</comment>
<proteinExistence type="predicted"/>
<organism evidence="1 2">
    <name type="scientific">Blastomyces percursus</name>
    <dbReference type="NCBI Taxonomy" id="1658174"/>
    <lineage>
        <taxon>Eukaryota</taxon>
        <taxon>Fungi</taxon>
        <taxon>Dikarya</taxon>
        <taxon>Ascomycota</taxon>
        <taxon>Pezizomycotina</taxon>
        <taxon>Eurotiomycetes</taxon>
        <taxon>Eurotiomycetidae</taxon>
        <taxon>Onygenales</taxon>
        <taxon>Ajellomycetaceae</taxon>
        <taxon>Blastomyces</taxon>
    </lineage>
</organism>
<sequence length="127" mass="14727">MASRKFNPAFFTVMNVMRDHNDPNAFIFHIIGQPAFDGPLPLLLIHIYEQRNRIAERKCLHLQCPLSFTEAEIREKQQREQEWASVYGEFERLLANVAGKDGWVSHGEYKEAMPCVSQAPWKPQTLV</sequence>
<dbReference type="EMBL" id="LGTZ01000110">
    <property type="protein sequence ID" value="OJD27351.1"/>
    <property type="molecule type" value="Genomic_DNA"/>
</dbReference>
<protein>
    <submittedName>
        <fullName evidence="1">Uncharacterized protein</fullName>
    </submittedName>
</protein>
<evidence type="ECO:0000313" key="1">
    <source>
        <dbReference type="EMBL" id="OJD27351.1"/>
    </source>
</evidence>
<accession>A0A1J9RFI3</accession>
<dbReference type="VEuPathDB" id="FungiDB:ACJ73_01266"/>
<dbReference type="AlphaFoldDB" id="A0A1J9RFI3"/>
<gene>
    <name evidence="1" type="ORF">ACJ73_01266</name>
</gene>
<keyword evidence="2" id="KW-1185">Reference proteome</keyword>
<evidence type="ECO:0000313" key="2">
    <source>
        <dbReference type="Proteomes" id="UP000242791"/>
    </source>
</evidence>
<name>A0A1J9RFI3_9EURO</name>
<reference evidence="1 2" key="1">
    <citation type="submission" date="2015-08" db="EMBL/GenBank/DDBJ databases">
        <title>Emmonsia species relationships and genome sequence.</title>
        <authorList>
            <person name="Cuomo C.A."/>
            <person name="Schwartz I.S."/>
            <person name="Kenyon C."/>
            <person name="De Hoog G.S."/>
            <person name="Govender N.P."/>
            <person name="Botha A."/>
            <person name="Moreno L."/>
            <person name="De Vries M."/>
            <person name="Munoz J.F."/>
            <person name="Stielow J.B."/>
        </authorList>
    </citation>
    <scope>NUCLEOTIDE SEQUENCE [LARGE SCALE GENOMIC DNA]</scope>
    <source>
        <strain evidence="1 2">EI222</strain>
    </source>
</reference>
<dbReference type="Proteomes" id="UP000242791">
    <property type="component" value="Unassembled WGS sequence"/>
</dbReference>
<dbReference type="OrthoDB" id="2906425at2759"/>